<evidence type="ECO:0000313" key="3">
    <source>
        <dbReference type="Proteomes" id="UP001515480"/>
    </source>
</evidence>
<comment type="caution">
    <text evidence="2">The sequence shown here is derived from an EMBL/GenBank/DDBJ whole genome shotgun (WGS) entry which is preliminary data.</text>
</comment>
<feature type="compositionally biased region" description="Low complexity" evidence="1">
    <location>
        <begin position="36"/>
        <end position="56"/>
    </location>
</feature>
<dbReference type="EMBL" id="JBGBPQ010000021">
    <property type="protein sequence ID" value="KAL1503895.1"/>
    <property type="molecule type" value="Genomic_DNA"/>
</dbReference>
<keyword evidence="3" id="KW-1185">Reference proteome</keyword>
<evidence type="ECO:0000313" key="2">
    <source>
        <dbReference type="EMBL" id="KAL1503895.1"/>
    </source>
</evidence>
<dbReference type="AlphaFoldDB" id="A0AB34IPG6"/>
<organism evidence="2 3">
    <name type="scientific">Prymnesium parvum</name>
    <name type="common">Toxic golden alga</name>
    <dbReference type="NCBI Taxonomy" id="97485"/>
    <lineage>
        <taxon>Eukaryota</taxon>
        <taxon>Haptista</taxon>
        <taxon>Haptophyta</taxon>
        <taxon>Prymnesiophyceae</taxon>
        <taxon>Prymnesiales</taxon>
        <taxon>Prymnesiaceae</taxon>
        <taxon>Prymnesium</taxon>
    </lineage>
</organism>
<name>A0AB34IPG6_PRYPA</name>
<accession>A0AB34IPG6</accession>
<sequence length="113" mass="11913">MNSPHAALAPPPPAPASFAPAPAAAWHLRHVISRRSSATRRAASRSSRCSATPSPRGSRRALRAAVEHADFPPHPRGRTLLRHGAAAPAAYVDVLALLQKGNADPPDAADERR</sequence>
<evidence type="ECO:0000256" key="1">
    <source>
        <dbReference type="SAM" id="MobiDB-lite"/>
    </source>
</evidence>
<dbReference type="Proteomes" id="UP001515480">
    <property type="component" value="Unassembled WGS sequence"/>
</dbReference>
<feature type="region of interest" description="Disordered" evidence="1">
    <location>
        <begin position="36"/>
        <end position="63"/>
    </location>
</feature>
<proteinExistence type="predicted"/>
<protein>
    <submittedName>
        <fullName evidence="2">Uncharacterized protein</fullName>
    </submittedName>
</protein>
<reference evidence="2 3" key="1">
    <citation type="journal article" date="2024" name="Science">
        <title>Giant polyketide synthase enzymes in the biosynthesis of giant marine polyether toxins.</title>
        <authorList>
            <person name="Fallon T.R."/>
            <person name="Shende V.V."/>
            <person name="Wierzbicki I.H."/>
            <person name="Pendleton A.L."/>
            <person name="Watervoot N.F."/>
            <person name="Auber R.P."/>
            <person name="Gonzalez D.J."/>
            <person name="Wisecaver J.H."/>
            <person name="Moore B.S."/>
        </authorList>
    </citation>
    <scope>NUCLEOTIDE SEQUENCE [LARGE SCALE GENOMIC DNA]</scope>
    <source>
        <strain evidence="2 3">12B1</strain>
    </source>
</reference>
<gene>
    <name evidence="2" type="ORF">AB1Y20_012358</name>
</gene>